<dbReference type="SUPFAM" id="SSF53901">
    <property type="entry name" value="Thiolase-like"/>
    <property type="match status" value="1"/>
</dbReference>
<dbReference type="InterPro" id="IPR032821">
    <property type="entry name" value="PKS_assoc"/>
</dbReference>
<keyword evidence="8" id="KW-0012">Acyltransferase</keyword>
<dbReference type="InterPro" id="IPR013968">
    <property type="entry name" value="PKS_KR"/>
</dbReference>
<dbReference type="Gene3D" id="3.30.70.3290">
    <property type="match status" value="1"/>
</dbReference>
<feature type="domain" description="Carrier" evidence="11">
    <location>
        <begin position="2394"/>
        <end position="2471"/>
    </location>
</feature>
<gene>
    <name evidence="14" type="ORF">NFG58_20165</name>
</gene>
<dbReference type="GO" id="GO:0006633">
    <property type="term" value="P:fatty acid biosynthetic process"/>
    <property type="evidence" value="ECO:0007669"/>
    <property type="project" value="InterPro"/>
</dbReference>
<evidence type="ECO:0000259" key="13">
    <source>
        <dbReference type="PROSITE" id="PS52019"/>
    </source>
</evidence>
<dbReference type="EMBL" id="CP098827">
    <property type="protein sequence ID" value="XBO70885.1"/>
    <property type="molecule type" value="Genomic_DNA"/>
</dbReference>
<dbReference type="PROSITE" id="PS01162">
    <property type="entry name" value="QOR_ZETA_CRYSTAL"/>
    <property type="match status" value="1"/>
</dbReference>
<dbReference type="InterPro" id="IPR042104">
    <property type="entry name" value="PKS_dehydratase_sf"/>
</dbReference>
<evidence type="ECO:0000256" key="9">
    <source>
        <dbReference type="PROSITE-ProRule" id="PRU01363"/>
    </source>
</evidence>
<dbReference type="InterPro" id="IPR009081">
    <property type="entry name" value="PP-bd_ACP"/>
</dbReference>
<dbReference type="SUPFAM" id="SSF47336">
    <property type="entry name" value="ACP-like"/>
    <property type="match status" value="1"/>
</dbReference>
<dbReference type="InterPro" id="IPR002364">
    <property type="entry name" value="Quin_OxRdtase/zeta-crystal_CS"/>
</dbReference>
<dbReference type="SMART" id="SM00825">
    <property type="entry name" value="PKS_KS"/>
    <property type="match status" value="1"/>
</dbReference>
<dbReference type="Pfam" id="PF02801">
    <property type="entry name" value="Ketoacyl-synt_C"/>
    <property type="match status" value="1"/>
</dbReference>
<dbReference type="SMART" id="SM00826">
    <property type="entry name" value="PKS_DH"/>
    <property type="match status" value="1"/>
</dbReference>
<comment type="pathway">
    <text evidence="1">Lipid metabolism; fatty acid biosynthesis.</text>
</comment>
<evidence type="ECO:0000256" key="5">
    <source>
        <dbReference type="ARBA" id="ARBA00022679"/>
    </source>
</evidence>
<dbReference type="SUPFAM" id="SSF53335">
    <property type="entry name" value="S-adenosyl-L-methionine-dependent methyltransferases"/>
    <property type="match status" value="1"/>
</dbReference>
<dbReference type="SMART" id="SM00822">
    <property type="entry name" value="PKS_KR"/>
    <property type="match status" value="1"/>
</dbReference>
<feature type="compositionally biased region" description="Polar residues" evidence="10">
    <location>
        <begin position="2089"/>
        <end position="2102"/>
    </location>
</feature>
<dbReference type="Gene3D" id="1.10.1200.10">
    <property type="entry name" value="ACP-like"/>
    <property type="match status" value="1"/>
</dbReference>
<dbReference type="Pfam" id="PF14765">
    <property type="entry name" value="PS-DH"/>
    <property type="match status" value="1"/>
</dbReference>
<proteinExistence type="inferred from homology"/>
<dbReference type="InterPro" id="IPR036736">
    <property type="entry name" value="ACP-like_sf"/>
</dbReference>
<evidence type="ECO:0000256" key="6">
    <source>
        <dbReference type="ARBA" id="ARBA00022857"/>
    </source>
</evidence>
<accession>A0AAU7KHM6</accession>
<feature type="region of interest" description="C-terminal hotdog fold" evidence="9">
    <location>
        <begin position="1035"/>
        <end position="1180"/>
    </location>
</feature>
<dbReference type="PROSITE" id="PS52019">
    <property type="entry name" value="PKS_MFAS_DH"/>
    <property type="match status" value="1"/>
</dbReference>
<feature type="active site" description="Proton donor; for dehydratase activity" evidence="9">
    <location>
        <position position="1097"/>
    </location>
</feature>
<dbReference type="Pfam" id="PF00107">
    <property type="entry name" value="ADH_zinc_N"/>
    <property type="match status" value="1"/>
</dbReference>
<dbReference type="FunFam" id="3.40.50.720:FF:000209">
    <property type="entry name" value="Polyketide synthase Pks12"/>
    <property type="match status" value="1"/>
</dbReference>
<dbReference type="PANTHER" id="PTHR43775">
    <property type="entry name" value="FATTY ACID SYNTHASE"/>
    <property type="match status" value="1"/>
</dbReference>
<dbReference type="InterPro" id="IPR016035">
    <property type="entry name" value="Acyl_Trfase/lysoPLipase"/>
</dbReference>
<dbReference type="PROSITE" id="PS00606">
    <property type="entry name" value="KS3_1"/>
    <property type="match status" value="1"/>
</dbReference>
<dbReference type="Gene3D" id="3.40.47.10">
    <property type="match status" value="1"/>
</dbReference>
<evidence type="ECO:0000256" key="4">
    <source>
        <dbReference type="ARBA" id="ARBA00022553"/>
    </source>
</evidence>
<keyword evidence="6" id="KW-0521">NADP</keyword>
<dbReference type="InterPro" id="IPR049900">
    <property type="entry name" value="PKS_mFAS_DH"/>
</dbReference>
<dbReference type="SUPFAM" id="SSF51735">
    <property type="entry name" value="NAD(P)-binding Rossmann-fold domains"/>
    <property type="match status" value="3"/>
</dbReference>
<feature type="region of interest" description="Disordered" evidence="10">
    <location>
        <begin position="1513"/>
        <end position="1534"/>
    </location>
</feature>
<feature type="domain" description="Ketosynthase family 3 (KS3)" evidence="12">
    <location>
        <begin position="2"/>
        <end position="422"/>
    </location>
</feature>
<dbReference type="GO" id="GO:0008270">
    <property type="term" value="F:zinc ion binding"/>
    <property type="evidence" value="ECO:0007669"/>
    <property type="project" value="InterPro"/>
</dbReference>
<dbReference type="InterPro" id="IPR050091">
    <property type="entry name" value="PKS_NRPS_Biosynth_Enz"/>
</dbReference>
<dbReference type="RefSeq" id="WP_348827239.1">
    <property type="nucleotide sequence ID" value="NZ_CP098827.1"/>
</dbReference>
<dbReference type="InterPro" id="IPR014043">
    <property type="entry name" value="Acyl_transferase_dom"/>
</dbReference>
<dbReference type="Pfam" id="PF08659">
    <property type="entry name" value="KR"/>
    <property type="match status" value="1"/>
</dbReference>
<evidence type="ECO:0000256" key="10">
    <source>
        <dbReference type="SAM" id="MobiDB-lite"/>
    </source>
</evidence>
<dbReference type="GO" id="GO:0004315">
    <property type="term" value="F:3-oxoacyl-[acyl-carrier-protein] synthase activity"/>
    <property type="evidence" value="ECO:0007669"/>
    <property type="project" value="InterPro"/>
</dbReference>
<keyword evidence="3" id="KW-0596">Phosphopantetheine</keyword>
<dbReference type="InterPro" id="IPR049552">
    <property type="entry name" value="PKS_DH_N"/>
</dbReference>
<dbReference type="Gene3D" id="3.40.50.720">
    <property type="entry name" value="NAD(P)-binding Rossmann-like Domain"/>
    <property type="match status" value="3"/>
</dbReference>
<dbReference type="SMART" id="SM00823">
    <property type="entry name" value="PKS_PP"/>
    <property type="match status" value="1"/>
</dbReference>
<dbReference type="InterPro" id="IPR036291">
    <property type="entry name" value="NAD(P)-bd_dom_sf"/>
</dbReference>
<dbReference type="Pfam" id="PF00109">
    <property type="entry name" value="ketoacyl-synt"/>
    <property type="match status" value="1"/>
</dbReference>
<dbReference type="InterPro" id="IPR014030">
    <property type="entry name" value="Ketoacyl_synth_N"/>
</dbReference>
<feature type="region of interest" description="N-terminal hotdog fold" evidence="9">
    <location>
        <begin position="897"/>
        <end position="1015"/>
    </location>
</feature>
<dbReference type="Pfam" id="PF00550">
    <property type="entry name" value="PP-binding"/>
    <property type="match status" value="1"/>
</dbReference>
<dbReference type="Gene3D" id="3.10.129.110">
    <property type="entry name" value="Polyketide synthase dehydratase"/>
    <property type="match status" value="1"/>
</dbReference>
<sequence length="2501" mass="268262">MTRRVAIIGNATRFPGVPGETLWQSLLAGRDLVTEVHASRWDWRRFYHPDRRSPGTSVTFAAGSLGDIGGFDADFFGISPREAATMDPQQRLLLELTWEALEHAGVPPSRLRGSRCGVYIGISSPDFAYRHTADLASLGNLFATGNTFSIAANRLSYVFDLKGPSMAIDTACSSSLVAFHQACQAIRAGECDTALTGGVSLHLHPFGFVAFSKAGMLSPRGRCRVFSEDADGYVRSEGAGIFVLKALDQALADGDPILAEVAASGTNTDGHKSGLTVPSAQAQAQLLTEVYARAGIDPDGLDYLEAHGTGTAVGDPIEVTAIGQALGRHRHHPLPIGSVKSNIGHLETAAGIAGLYKALGCLTQRFVPATIGVDRLNPELHLDEANVDVVLTPRTLPESGPLTVGINSFGFGGANAHVVLTTPPPPSLVRSRPTPRVSFEQPLPLLVSAHDEEALAALASRLSDHLETHQPALDALTWTLVHHRERLDEQALTLVRDHDEAKAALDSLKDTTTAPHSSAPRVWRQRRLDAPQGPVFVYTGNGCQWFGMGRDLLSTSPTFADTVARVDEHFLPIAGFSLLEVLASSDDPALLEDTVVAQPALFAIQVGITAWLDEAGITPTAVVGHSVGEVAAGWACGALSLAEAVTVIAHRSRLQGKIRHQGGMTAVSCSADTIATWLAQPRFAEISLAGDNSEGNVTLAGPLPALAELEDALRAAGHRYLRLALDYPFHSPLLDGLKTPLLEALADLDGSIPRLPMISTVEGGETHRPLGADYWWQNLRAPVRFRQAIESLIDRGDSVLVEIGAHPLLKRYIEEQCRLRGHQVLHIATLTRQGRALDELTEARARLWLSGALDGFSPWFERPLAPIELPAYPWQRRHHWTRPSGLGHNPLEQRDEHPLLGARQAPDESTWIQRLSVATQPALADHRVGETPVLAAAAHVEMVLAAAITSSPDTTFEINDLEILAPLVLDASVGKLARLTLADQGRVQLTVRDLDPAAAWQLHLSARLAPACQGSLLRSAPPLEPASEEHLDGETWLDKKACINSDAHLALARSMGLDYRGEYRSLGRIWCQDDEAIGEFTVSEDTPCWWLPPGLLDGALQLCLPLMNNAQTPPTQGYLPVRLSRMQFDKDGGRPTHARAVITRRSPHSFTADLWLYRKHRCVAALEEVRFATTPLALPTSSSTEWLTTRLTPAPLVPTPLGEEGRRLANALAGIMSGPVGRDLEELSLLFERLNVAWLEEAFVAARPDIEGDGLGNNELYRRLLAQYPTGATVTSSEVQASPAAVDIWRLLLAEYPRQFPLLGSLGRFGLHLPGLLEGSVEHIEGLTLDAASLIPEALWQALHDEVLASVSRILSTLPSAQRLHLVEAGCAAPRLGEALSQTLDPDRLMVDILPPNDGSSQRTQPLIEASNGAASLPPFHTAPGAQLAWVVSTPTDLEVSIEAIDKATARLAPHGQLLILVLPPTGWWRALGSLRPDARPATVEAICHHLSQAGFSVEARPPTEASHLPTLLSAVPSASARPTTETGSDEPLAQRDAATLLVVDAASRALGERLVQHMPSGATRCVTYNDLELTLAAPSSLAEVTSARASNAQQAPSARKVVAPQVVDLRAAVPSRQTGGDLETHQAGLDALERLGDWARTLADRHGTLVVVTRDVAALFGADTPDIDLYQAGLWGGCRSLDNELPNTRVRLVDLASGEAALVALAQDLHHDDGEDEVVIDHHGHRRALRVRPVADTPPALTPPPTPDRVASRVTLEIAHPGQLSRLQWRAHPARSTLAKDQVRVRVLGTGLNFRDVMYALGVLTDEALEQGFSGATLGLEFSGIVEALGEGVTQFDIGDPVVGLGSACFSNHLVVEADSLARVPTGLDPVAAAGLPTAFLTAWYSLEHLARLSPGERVLIHGAAGGVGLAAVQLARWRGAEVLATASSPHKRDLLTLLGAERCYDSRSLAFAEQILADTDGQGVDVVLNSLSGDAIHQNLRVLAPFGRFLELGKRDFYQDTPMGLRPFRHNLSYFGIDSDQLLSHRPALARQLFRQVMDRFAEGAFSALPYTTFTTTRVVEAFRHMQQARHIGKIIVTHPSAAASPSPDTLRTGSASKTTMHPHGGPRNTTNSSTNPACMALDTEGCYLVSGGLSGLGLASAERLVRRGARHLLLLSRSGVSSPEASAAIAAMERQGVTVEAPALDVTDEQALAGLIEECGSRRPPLRGVIHAAAVIEDGLARQLTREQLDAVLGPKLLGAILLDRLTRHHDLQHFVLYSSATTLFGSPGQSAYVAANLGLEALAVRRRQAGKPATCLSLGIIEDTGFLARHQTKRQALSQRMGGGQLSAEQALDALERALAAGVSNAAVIGAIDHGFIQRRFIELRQNSGEADRQASSNDDLDLSALDESSRRKAVEAILRRQLASILMLDPERIDSGRRLSEFGFDSLMAVELVSAIETRLGVKVSALALADAATLHRTTLLICDLLESPELDATDEHAALAYSHAVSPPAPAREVT</sequence>
<dbReference type="InterPro" id="IPR006162">
    <property type="entry name" value="Ppantetheine_attach_site"/>
</dbReference>
<evidence type="ECO:0000256" key="3">
    <source>
        <dbReference type="ARBA" id="ARBA00022450"/>
    </source>
</evidence>
<dbReference type="GO" id="GO:0016491">
    <property type="term" value="F:oxidoreductase activity"/>
    <property type="evidence" value="ECO:0007669"/>
    <property type="project" value="InterPro"/>
</dbReference>
<dbReference type="CDD" id="cd05195">
    <property type="entry name" value="enoyl_red"/>
    <property type="match status" value="1"/>
</dbReference>
<dbReference type="InterPro" id="IPR013154">
    <property type="entry name" value="ADH-like_N"/>
</dbReference>
<dbReference type="InterPro" id="IPR049551">
    <property type="entry name" value="PKS_DH_C"/>
</dbReference>
<evidence type="ECO:0000256" key="2">
    <source>
        <dbReference type="ARBA" id="ARBA00006484"/>
    </source>
</evidence>
<dbReference type="InterPro" id="IPR001227">
    <property type="entry name" value="Ac_transferase_dom_sf"/>
</dbReference>
<dbReference type="Pfam" id="PF21089">
    <property type="entry name" value="PKS_DH_N"/>
    <property type="match status" value="1"/>
</dbReference>
<dbReference type="InterPro" id="IPR013149">
    <property type="entry name" value="ADH-like_C"/>
</dbReference>
<dbReference type="InterPro" id="IPR020843">
    <property type="entry name" value="ER"/>
</dbReference>
<dbReference type="InterPro" id="IPR016036">
    <property type="entry name" value="Malonyl_transacylase_ACP-bd"/>
</dbReference>
<evidence type="ECO:0000256" key="8">
    <source>
        <dbReference type="ARBA" id="ARBA00023315"/>
    </source>
</evidence>
<protein>
    <submittedName>
        <fullName evidence="14">SDR family NAD(P)-dependent oxidoreductase</fullName>
    </submittedName>
</protein>
<dbReference type="PANTHER" id="PTHR43775:SF37">
    <property type="entry name" value="SI:DKEY-61P9.11"/>
    <property type="match status" value="1"/>
</dbReference>
<dbReference type="SMART" id="SM00829">
    <property type="entry name" value="PKS_ER"/>
    <property type="match status" value="1"/>
</dbReference>
<dbReference type="CDD" id="cd00833">
    <property type="entry name" value="PKS"/>
    <property type="match status" value="1"/>
</dbReference>
<dbReference type="Gene3D" id="3.90.180.10">
    <property type="entry name" value="Medium-chain alcohol dehydrogenases, catalytic domain"/>
    <property type="match status" value="1"/>
</dbReference>
<dbReference type="InterPro" id="IPR020807">
    <property type="entry name" value="PKS_DH"/>
</dbReference>
<evidence type="ECO:0000313" key="14">
    <source>
        <dbReference type="EMBL" id="XBO70885.1"/>
    </source>
</evidence>
<dbReference type="InterPro" id="IPR018201">
    <property type="entry name" value="Ketoacyl_synth_AS"/>
</dbReference>
<dbReference type="InterPro" id="IPR014031">
    <property type="entry name" value="Ketoacyl_synth_C"/>
</dbReference>
<keyword evidence="5" id="KW-0808">Transferase</keyword>
<feature type="region of interest" description="Disordered" evidence="10">
    <location>
        <begin position="2083"/>
        <end position="2117"/>
    </location>
</feature>
<dbReference type="InterPro" id="IPR029063">
    <property type="entry name" value="SAM-dependent_MTases_sf"/>
</dbReference>
<dbReference type="Gene3D" id="3.40.366.10">
    <property type="entry name" value="Malonyl-Coenzyme A Acyl Carrier Protein, domain 2"/>
    <property type="match status" value="1"/>
</dbReference>
<dbReference type="Pfam" id="PF00698">
    <property type="entry name" value="Acyl_transf_1"/>
    <property type="match status" value="1"/>
</dbReference>
<evidence type="ECO:0000256" key="7">
    <source>
        <dbReference type="ARBA" id="ARBA00023268"/>
    </source>
</evidence>
<dbReference type="PROSITE" id="PS50075">
    <property type="entry name" value="CARRIER"/>
    <property type="match status" value="1"/>
</dbReference>
<dbReference type="InterPro" id="IPR057326">
    <property type="entry name" value="KR_dom"/>
</dbReference>
<comment type="similarity">
    <text evidence="2">Belongs to the short-chain dehydrogenases/reductases (SDR) family.</text>
</comment>
<dbReference type="GO" id="GO:0031177">
    <property type="term" value="F:phosphopantetheine binding"/>
    <property type="evidence" value="ECO:0007669"/>
    <property type="project" value="InterPro"/>
</dbReference>
<name>A0AAU7KHM6_9GAMM</name>
<dbReference type="SUPFAM" id="SSF50129">
    <property type="entry name" value="GroES-like"/>
    <property type="match status" value="1"/>
</dbReference>
<organism evidence="14">
    <name type="scientific">Halomonas sp. RT37</name>
    <dbReference type="NCBI Taxonomy" id="2950872"/>
    <lineage>
        <taxon>Bacteria</taxon>
        <taxon>Pseudomonadati</taxon>
        <taxon>Pseudomonadota</taxon>
        <taxon>Gammaproteobacteria</taxon>
        <taxon>Oceanospirillales</taxon>
        <taxon>Halomonadaceae</taxon>
        <taxon>Halomonas</taxon>
    </lineage>
</organism>
<dbReference type="Pfam" id="PF08240">
    <property type="entry name" value="ADH_N"/>
    <property type="match status" value="1"/>
</dbReference>
<dbReference type="InterPro" id="IPR020841">
    <property type="entry name" value="PKS_Beta-ketoAc_synthase_dom"/>
</dbReference>
<dbReference type="GO" id="GO:0004312">
    <property type="term" value="F:fatty acid synthase activity"/>
    <property type="evidence" value="ECO:0007669"/>
    <property type="project" value="TreeGrafter"/>
</dbReference>
<dbReference type="PROSITE" id="PS00012">
    <property type="entry name" value="PHOSPHOPANTETHEINE"/>
    <property type="match status" value="1"/>
</dbReference>
<dbReference type="SUPFAM" id="SSF55048">
    <property type="entry name" value="Probable ACP-binding domain of malonyl-CoA ACP transacylase"/>
    <property type="match status" value="1"/>
</dbReference>
<dbReference type="InterPro" id="IPR011032">
    <property type="entry name" value="GroES-like_sf"/>
</dbReference>
<evidence type="ECO:0000259" key="12">
    <source>
        <dbReference type="PROSITE" id="PS52004"/>
    </source>
</evidence>
<feature type="domain" description="PKS/mFAS DH" evidence="13">
    <location>
        <begin position="897"/>
        <end position="1180"/>
    </location>
</feature>
<dbReference type="PROSITE" id="PS52004">
    <property type="entry name" value="KS3_2"/>
    <property type="match status" value="1"/>
</dbReference>
<dbReference type="InterPro" id="IPR016039">
    <property type="entry name" value="Thiolase-like"/>
</dbReference>
<keyword evidence="4" id="KW-0597">Phosphoprotein</keyword>
<dbReference type="SMART" id="SM00827">
    <property type="entry name" value="PKS_AT"/>
    <property type="match status" value="1"/>
</dbReference>
<evidence type="ECO:0000259" key="11">
    <source>
        <dbReference type="PROSITE" id="PS50075"/>
    </source>
</evidence>
<dbReference type="SUPFAM" id="SSF52151">
    <property type="entry name" value="FabD/lysophospholipase-like"/>
    <property type="match status" value="1"/>
</dbReference>
<dbReference type="Pfam" id="PF16197">
    <property type="entry name" value="KAsynt_C_assoc"/>
    <property type="match status" value="1"/>
</dbReference>
<dbReference type="InterPro" id="IPR020806">
    <property type="entry name" value="PKS_PP-bd"/>
</dbReference>
<keyword evidence="7" id="KW-0511">Multifunctional enzyme</keyword>
<reference evidence="14" key="1">
    <citation type="submission" date="2022-06" db="EMBL/GenBank/DDBJ databases">
        <title>A novel DMS-producing enzyme.</title>
        <authorList>
            <person name="Zhang Y."/>
        </authorList>
    </citation>
    <scope>NUCLEOTIDE SEQUENCE</scope>
    <source>
        <strain evidence="14">RT37</strain>
    </source>
</reference>
<feature type="active site" description="Proton acceptor; for dehydratase activity" evidence="9">
    <location>
        <position position="926"/>
    </location>
</feature>
<evidence type="ECO:0000256" key="1">
    <source>
        <dbReference type="ARBA" id="ARBA00005194"/>
    </source>
</evidence>
<dbReference type="SMART" id="SM01294">
    <property type="entry name" value="PKS_PP_betabranch"/>
    <property type="match status" value="1"/>
</dbReference>